<dbReference type="InterPro" id="IPR010177">
    <property type="entry name" value="Paired_CXXCH_1"/>
</dbReference>
<dbReference type="Gene3D" id="1.10.1130.10">
    <property type="entry name" value="Flavocytochrome C3, Chain A"/>
    <property type="match status" value="2"/>
</dbReference>
<dbReference type="InterPro" id="IPR023155">
    <property type="entry name" value="Cyt_c-552/4"/>
</dbReference>
<dbReference type="InterPro" id="IPR011989">
    <property type="entry name" value="ARM-like"/>
</dbReference>
<dbReference type="InterPro" id="IPR011990">
    <property type="entry name" value="TPR-like_helical_dom_sf"/>
</dbReference>
<dbReference type="Pfam" id="PF13435">
    <property type="entry name" value="Cytochrome_C554"/>
    <property type="match status" value="2"/>
</dbReference>
<evidence type="ECO:0000256" key="3">
    <source>
        <dbReference type="SAM" id="MobiDB-lite"/>
    </source>
</evidence>
<dbReference type="SUPFAM" id="SSF48695">
    <property type="entry name" value="Multiheme cytochromes"/>
    <property type="match status" value="1"/>
</dbReference>
<dbReference type="GO" id="GO:0016491">
    <property type="term" value="F:oxidoreductase activity"/>
    <property type="evidence" value="ECO:0007669"/>
    <property type="project" value="TreeGrafter"/>
</dbReference>
<feature type="compositionally biased region" description="Polar residues" evidence="3">
    <location>
        <begin position="196"/>
        <end position="210"/>
    </location>
</feature>
<dbReference type="Pfam" id="PF13181">
    <property type="entry name" value="TPR_8"/>
    <property type="match status" value="1"/>
</dbReference>
<dbReference type="InterPro" id="IPR051829">
    <property type="entry name" value="Multiheme_Cytochr_ET"/>
</dbReference>
<dbReference type="CDD" id="cd08168">
    <property type="entry name" value="Cytochrom_C3"/>
    <property type="match status" value="1"/>
</dbReference>
<dbReference type="Proteomes" id="UP001139293">
    <property type="component" value="Unassembled WGS sequence"/>
</dbReference>
<evidence type="ECO:0000313" key="7">
    <source>
        <dbReference type="Proteomes" id="UP001139293"/>
    </source>
</evidence>
<evidence type="ECO:0000256" key="2">
    <source>
        <dbReference type="PROSITE-ProRule" id="PRU00339"/>
    </source>
</evidence>
<organism evidence="6 7">
    <name type="scientific">Shewanella pneumatophori</name>
    <dbReference type="NCBI Taxonomy" id="314092"/>
    <lineage>
        <taxon>Bacteria</taxon>
        <taxon>Pseudomonadati</taxon>
        <taxon>Pseudomonadota</taxon>
        <taxon>Gammaproteobacteria</taxon>
        <taxon>Alteromonadales</taxon>
        <taxon>Shewanellaceae</taxon>
        <taxon>Shewanella</taxon>
    </lineage>
</organism>
<evidence type="ECO:0000313" key="6">
    <source>
        <dbReference type="EMBL" id="MCL1137176.1"/>
    </source>
</evidence>
<protein>
    <submittedName>
        <fullName evidence="6">Deca-heme c-type cytochrome</fullName>
    </submittedName>
</protein>
<feature type="domain" description="Doubled CXXCH motif" evidence="4">
    <location>
        <begin position="327"/>
        <end position="354"/>
    </location>
</feature>
<dbReference type="AlphaFoldDB" id="A0A9X2CEV7"/>
<feature type="domain" description="Cytochrome c-552/4" evidence="5">
    <location>
        <begin position="144"/>
        <end position="184"/>
    </location>
</feature>
<dbReference type="Pfam" id="PF09699">
    <property type="entry name" value="Paired_CXXCH_1"/>
    <property type="match status" value="1"/>
</dbReference>
<accession>A0A9X2CEV7</accession>
<dbReference type="SMART" id="SM00028">
    <property type="entry name" value="TPR"/>
    <property type="match status" value="3"/>
</dbReference>
<sequence length="753" mass="84227">MSYSADFVGSFSCKTCHQQAFEDWTGSDHDMAMKHANSYSVFGDFNQVSINHGAEKAEFFTKDANYWVKLANRKGQATDYKISYTFGYYPLQQYMVEFEDGRVQLIPFAWDNRPIEDGGQKWFYLYPDNSEQHQDFYWLNVGQNWNHMCADCHSTNVKKNYNQATNSFSTQFSEINVGCEACHGAASEHLAWAATQPKSQSKTEQTSASKQIADVTSVKQKSHSKEDLGFNRDLSKPVQNWTRLSSNAPTAKPNGLKATEQLQTCAQCHSRRLQISDSNALVAQPFGDRYQLNLIAQAQYHDDGQVYDENYVYGSFLQSKMHKNGVVCSDCHNPHSTETLLKGNALCSQCHNPAEFDNKKHHNHDDNAGAQCVNCHMPETTYMQIDDRRDHSFSIPKPANTQRLGSPNACNQCHQDKSVDWATTHLNNWYPELNTLQPQHFSSAFASARVGNPQSVDSLSYLSQDHQQANIIRAAAIERLAQYPGRNGVVAIARAVKHQDDMLRFAAVEGSSPYSVSERWQMIAPLLTDNVLAVRTQAAAALANYWPEFTKKQQDLLQKPLAEYIAVLTFNADRGFAQTNLGNLYANQGLINKAEASYLNAIKVQPNFAPAYSNLADLYRAQGIEAKAMAILEQGIAAQPGSGTLYFSRALAQLRVKQTHAALSSLKKATELEPNNGRFWYVYGVALTPTAIGEAGNAFNRAYQASGNPQYLYALCELMIDNRSPQSLQCLSKLKPLVPENVLSSLRNKLPEL</sequence>
<evidence type="ECO:0000256" key="1">
    <source>
        <dbReference type="ARBA" id="ARBA00022729"/>
    </source>
</evidence>
<keyword evidence="2" id="KW-0802">TPR repeat</keyword>
<feature type="domain" description="Cytochrome c-552/4" evidence="5">
    <location>
        <begin position="12"/>
        <end position="38"/>
    </location>
</feature>
<evidence type="ECO:0000259" key="5">
    <source>
        <dbReference type="Pfam" id="PF13435"/>
    </source>
</evidence>
<feature type="region of interest" description="Disordered" evidence="3">
    <location>
        <begin position="195"/>
        <end position="232"/>
    </location>
</feature>
<feature type="repeat" description="TPR" evidence="2">
    <location>
        <begin position="643"/>
        <end position="676"/>
    </location>
</feature>
<comment type="caution">
    <text evidence="6">The sequence shown here is derived from an EMBL/GenBank/DDBJ whole genome shotgun (WGS) entry which is preliminary data.</text>
</comment>
<keyword evidence="7" id="KW-1185">Reference proteome</keyword>
<feature type="compositionally biased region" description="Basic and acidic residues" evidence="3">
    <location>
        <begin position="223"/>
        <end position="232"/>
    </location>
</feature>
<dbReference type="PANTHER" id="PTHR35038:SF8">
    <property type="entry name" value="C-TYPE POLYHEME CYTOCHROME OMCC"/>
    <property type="match status" value="1"/>
</dbReference>
<dbReference type="PROSITE" id="PS50005">
    <property type="entry name" value="TPR"/>
    <property type="match status" value="2"/>
</dbReference>
<keyword evidence="1" id="KW-0732">Signal</keyword>
<dbReference type="SUPFAM" id="SSF48452">
    <property type="entry name" value="TPR-like"/>
    <property type="match status" value="1"/>
</dbReference>
<dbReference type="PANTHER" id="PTHR35038">
    <property type="entry name" value="DISSIMILATORY SULFITE REDUCTASE SIRA"/>
    <property type="match status" value="1"/>
</dbReference>
<dbReference type="InterPro" id="IPR019734">
    <property type="entry name" value="TPR_rpt"/>
</dbReference>
<dbReference type="InterPro" id="IPR036280">
    <property type="entry name" value="Multihaem_cyt_sf"/>
</dbReference>
<dbReference type="Gene3D" id="1.25.10.10">
    <property type="entry name" value="Leucine-rich Repeat Variant"/>
    <property type="match status" value="1"/>
</dbReference>
<dbReference type="Gene3D" id="1.25.40.10">
    <property type="entry name" value="Tetratricopeptide repeat domain"/>
    <property type="match status" value="2"/>
</dbReference>
<dbReference type="EMBL" id="JAKILB010000001">
    <property type="protein sequence ID" value="MCL1137176.1"/>
    <property type="molecule type" value="Genomic_DNA"/>
</dbReference>
<evidence type="ECO:0000259" key="4">
    <source>
        <dbReference type="Pfam" id="PF09699"/>
    </source>
</evidence>
<dbReference type="Pfam" id="PF13432">
    <property type="entry name" value="TPR_16"/>
    <property type="match status" value="1"/>
</dbReference>
<name>A0A9X2CEV7_9GAMM</name>
<proteinExistence type="predicted"/>
<reference evidence="6" key="1">
    <citation type="submission" date="2022-01" db="EMBL/GenBank/DDBJ databases">
        <title>Whole genome-based taxonomy of the Shewanellaceae.</title>
        <authorList>
            <person name="Martin-Rodriguez A.J."/>
        </authorList>
    </citation>
    <scope>NUCLEOTIDE SEQUENCE</scope>
    <source>
        <strain evidence="6">KCTC 23973</strain>
    </source>
</reference>
<feature type="repeat" description="TPR" evidence="2">
    <location>
        <begin position="575"/>
        <end position="608"/>
    </location>
</feature>
<gene>
    <name evidence="6" type="ORF">L2740_01130</name>
</gene>
<dbReference type="RefSeq" id="WP_248948113.1">
    <property type="nucleotide sequence ID" value="NZ_JAKILB010000001.1"/>
</dbReference>